<organism evidence="1 2">
    <name type="scientific">Desulfosporosinus lacus DSM 15449</name>
    <dbReference type="NCBI Taxonomy" id="1121420"/>
    <lineage>
        <taxon>Bacteria</taxon>
        <taxon>Bacillati</taxon>
        <taxon>Bacillota</taxon>
        <taxon>Clostridia</taxon>
        <taxon>Eubacteriales</taxon>
        <taxon>Desulfitobacteriaceae</taxon>
        <taxon>Desulfosporosinus</taxon>
    </lineage>
</organism>
<sequence length="43" mass="4836">MFGIKMRTRKTDSLFSPPSLFILALATGAAIWISKTRECEEDC</sequence>
<gene>
    <name evidence="1" type="ORF">SAMN02746098_00794</name>
</gene>
<evidence type="ECO:0000313" key="2">
    <source>
        <dbReference type="Proteomes" id="UP000183954"/>
    </source>
</evidence>
<proteinExistence type="predicted"/>
<reference evidence="2" key="1">
    <citation type="submission" date="2016-11" db="EMBL/GenBank/DDBJ databases">
        <authorList>
            <person name="Varghese N."/>
            <person name="Submissions S."/>
        </authorList>
    </citation>
    <scope>NUCLEOTIDE SEQUENCE [LARGE SCALE GENOMIC DNA]</scope>
    <source>
        <strain evidence="2">DSM 15449</strain>
    </source>
</reference>
<dbReference type="AlphaFoldDB" id="A0A1M5SAF2"/>
<dbReference type="RefSeq" id="WP_282433971.1">
    <property type="nucleotide sequence ID" value="NZ_FQXJ01000003.1"/>
</dbReference>
<name>A0A1M5SAF2_9FIRM</name>
<dbReference type="EMBL" id="FQXJ01000003">
    <property type="protein sequence ID" value="SHH35476.1"/>
    <property type="molecule type" value="Genomic_DNA"/>
</dbReference>
<keyword evidence="2" id="KW-1185">Reference proteome</keyword>
<accession>A0A1M5SAF2</accession>
<dbReference type="Proteomes" id="UP000183954">
    <property type="component" value="Unassembled WGS sequence"/>
</dbReference>
<evidence type="ECO:0000313" key="1">
    <source>
        <dbReference type="EMBL" id="SHH35476.1"/>
    </source>
</evidence>
<protein>
    <submittedName>
        <fullName evidence="1">Uncharacterized protein</fullName>
    </submittedName>
</protein>